<dbReference type="GO" id="GO:0031071">
    <property type="term" value="F:cysteine desulfurase activity"/>
    <property type="evidence" value="ECO:0007669"/>
    <property type="project" value="UniProtKB-EC"/>
</dbReference>
<accession>A0A850PDC0</accession>
<gene>
    <name evidence="3" type="ORF">HUK82_15730</name>
</gene>
<keyword evidence="4" id="KW-1185">Reference proteome</keyword>
<name>A0A850PDC0_9PROT</name>
<dbReference type="EMBL" id="JABXXR010000238">
    <property type="protein sequence ID" value="NVN41998.1"/>
    <property type="molecule type" value="Genomic_DNA"/>
</dbReference>
<comment type="cofactor">
    <cofactor evidence="1">
        <name>pyridoxal 5'-phosphate</name>
        <dbReference type="ChEBI" id="CHEBI:597326"/>
    </cofactor>
</comment>
<evidence type="ECO:0000256" key="1">
    <source>
        <dbReference type="ARBA" id="ARBA00001933"/>
    </source>
</evidence>
<protein>
    <submittedName>
        <fullName evidence="3">Cysteine desulfurase</fullName>
    </submittedName>
</protein>
<dbReference type="AlphaFoldDB" id="A0A850PDC0"/>
<feature type="non-terminal residue" evidence="3">
    <location>
        <position position="1"/>
    </location>
</feature>
<dbReference type="SUPFAM" id="SSF53383">
    <property type="entry name" value="PLP-dependent transferases"/>
    <property type="match status" value="1"/>
</dbReference>
<dbReference type="Proteomes" id="UP000585665">
    <property type="component" value="Unassembled WGS sequence"/>
</dbReference>
<comment type="catalytic activity">
    <reaction evidence="2">
        <text>(sulfur carrier)-H + L-cysteine = (sulfur carrier)-SH + L-alanine</text>
        <dbReference type="Rhea" id="RHEA:43892"/>
        <dbReference type="Rhea" id="RHEA-COMP:14737"/>
        <dbReference type="Rhea" id="RHEA-COMP:14739"/>
        <dbReference type="ChEBI" id="CHEBI:29917"/>
        <dbReference type="ChEBI" id="CHEBI:35235"/>
        <dbReference type="ChEBI" id="CHEBI:57972"/>
        <dbReference type="ChEBI" id="CHEBI:64428"/>
        <dbReference type="EC" id="2.8.1.7"/>
    </reaction>
</comment>
<reference evidence="3 4" key="1">
    <citation type="submission" date="2020-06" db="EMBL/GenBank/DDBJ databases">
        <title>Description of novel acetic acid bacteria.</title>
        <authorList>
            <person name="Sombolestani A."/>
        </authorList>
    </citation>
    <scope>NUCLEOTIDE SEQUENCE [LARGE SCALE GENOMIC DNA]</scope>
    <source>
        <strain evidence="3 4">LMG 27010</strain>
    </source>
</reference>
<evidence type="ECO:0000256" key="2">
    <source>
        <dbReference type="ARBA" id="ARBA00050776"/>
    </source>
</evidence>
<sequence>VVCGAGADRLPNTCCVALPGVASQTQLIALDIAGLGVSAGSACSSGKVARSHVLAAMGLGALAGEAIRVSLPWSVDDAMVEHAIGAYRTMAQRLARRAA</sequence>
<dbReference type="Gene3D" id="3.90.1150.10">
    <property type="entry name" value="Aspartate Aminotransferase, domain 1"/>
    <property type="match status" value="1"/>
</dbReference>
<dbReference type="PANTHER" id="PTHR11601">
    <property type="entry name" value="CYSTEINE DESULFURYLASE FAMILY MEMBER"/>
    <property type="match status" value="1"/>
</dbReference>
<dbReference type="InterPro" id="IPR015422">
    <property type="entry name" value="PyrdxlP-dep_Trfase_small"/>
</dbReference>
<evidence type="ECO:0000313" key="4">
    <source>
        <dbReference type="Proteomes" id="UP000585665"/>
    </source>
</evidence>
<dbReference type="InterPro" id="IPR015424">
    <property type="entry name" value="PyrdxlP-dep_Trfase"/>
</dbReference>
<comment type="caution">
    <text evidence="3">The sequence shown here is derived from an EMBL/GenBank/DDBJ whole genome shotgun (WGS) entry which is preliminary data.</text>
</comment>
<evidence type="ECO:0000313" key="3">
    <source>
        <dbReference type="EMBL" id="NVN41998.1"/>
    </source>
</evidence>
<dbReference type="PANTHER" id="PTHR11601:SF34">
    <property type="entry name" value="CYSTEINE DESULFURASE"/>
    <property type="match status" value="1"/>
</dbReference>
<proteinExistence type="predicted"/>
<organism evidence="3 4">
    <name type="scientific">Ameyamaea chiangmaiensis</name>
    <dbReference type="NCBI Taxonomy" id="442969"/>
    <lineage>
        <taxon>Bacteria</taxon>
        <taxon>Pseudomonadati</taxon>
        <taxon>Pseudomonadota</taxon>
        <taxon>Alphaproteobacteria</taxon>
        <taxon>Acetobacterales</taxon>
        <taxon>Acetobacteraceae</taxon>
        <taxon>Ameyamaea</taxon>
    </lineage>
</organism>